<name>A0A0G1Y309_9BACT</name>
<evidence type="ECO:0000313" key="2">
    <source>
        <dbReference type="EMBL" id="KKW37838.1"/>
    </source>
</evidence>
<dbReference type="InterPro" id="IPR035980">
    <property type="entry name" value="Ribosomal_bS6_sf"/>
</dbReference>
<comment type="caution">
    <text evidence="2">The sequence shown here is derived from an EMBL/GenBank/DDBJ whole genome shotgun (WGS) entry which is preliminary data.</text>
</comment>
<dbReference type="Proteomes" id="UP000033852">
    <property type="component" value="Unassembled WGS sequence"/>
</dbReference>
<reference evidence="2 3" key="1">
    <citation type="journal article" date="2015" name="Nature">
        <title>rRNA introns, odd ribosomes, and small enigmatic genomes across a large radiation of phyla.</title>
        <authorList>
            <person name="Brown C.T."/>
            <person name="Hug L.A."/>
            <person name="Thomas B.C."/>
            <person name="Sharon I."/>
            <person name="Castelle C.J."/>
            <person name="Singh A."/>
            <person name="Wilkins M.J."/>
            <person name="Williams K.H."/>
            <person name="Banfield J.F."/>
        </authorList>
    </citation>
    <scope>NUCLEOTIDE SEQUENCE [LARGE SCALE GENOMIC DNA]</scope>
</reference>
<dbReference type="AlphaFoldDB" id="A0A0G1Y309"/>
<dbReference type="Gene3D" id="3.30.70.60">
    <property type="match status" value="1"/>
</dbReference>
<dbReference type="EMBL" id="LCRR01000003">
    <property type="protein sequence ID" value="KKW37838.1"/>
    <property type="molecule type" value="Genomic_DNA"/>
</dbReference>
<dbReference type="GO" id="GO:0019843">
    <property type="term" value="F:rRNA binding"/>
    <property type="evidence" value="ECO:0007669"/>
    <property type="project" value="InterPro"/>
</dbReference>
<dbReference type="GO" id="GO:0003735">
    <property type="term" value="F:structural constituent of ribosome"/>
    <property type="evidence" value="ECO:0007669"/>
    <property type="project" value="InterPro"/>
</dbReference>
<accession>A0A0G1Y309</accession>
<evidence type="ECO:0000256" key="1">
    <source>
        <dbReference type="SAM" id="MobiDB-lite"/>
    </source>
</evidence>
<dbReference type="GO" id="GO:0005840">
    <property type="term" value="C:ribosome"/>
    <property type="evidence" value="ECO:0007669"/>
    <property type="project" value="InterPro"/>
</dbReference>
<dbReference type="InterPro" id="IPR014717">
    <property type="entry name" value="Transl_elong_EF1B/ribsomal_bS6"/>
</dbReference>
<dbReference type="STRING" id="1618607.UY86_C0003G0060"/>
<feature type="region of interest" description="Disordered" evidence="1">
    <location>
        <begin position="153"/>
        <end position="180"/>
    </location>
</feature>
<dbReference type="SUPFAM" id="SSF54995">
    <property type="entry name" value="Ribosomal protein S6"/>
    <property type="match status" value="1"/>
</dbReference>
<organism evidence="2 3">
    <name type="scientific">Candidatus Adlerbacteria bacterium GW2011_GWB1_54_7</name>
    <dbReference type="NCBI Taxonomy" id="1618607"/>
    <lineage>
        <taxon>Bacteria</taxon>
        <taxon>Candidatus Adleribacteriota</taxon>
    </lineage>
</organism>
<evidence type="ECO:0008006" key="4">
    <source>
        <dbReference type="Google" id="ProtNLM"/>
    </source>
</evidence>
<feature type="region of interest" description="Disordered" evidence="1">
    <location>
        <begin position="1"/>
        <end position="22"/>
    </location>
</feature>
<evidence type="ECO:0000313" key="3">
    <source>
        <dbReference type="Proteomes" id="UP000033852"/>
    </source>
</evidence>
<protein>
    <recommendedName>
        <fullName evidence="4">30S ribosomal protein S6</fullName>
    </recommendedName>
</protein>
<gene>
    <name evidence="2" type="ORF">UY86_C0003G0060</name>
</gene>
<proteinExistence type="predicted"/>
<sequence>MAEEPRPEEGLTQAELSPVVKDVEDNAEKRPVYEVGFHIVPQVGDDNATAVVVEKVRAAIGDAEFISEGSPRKMRLAYTVERSGQGKREKFSESYFGWIKFAMERESAASLKEKLGSMKEIFRFIIVKTERTDVAQAPRRAVFASDRLEGQTIEAPKREAEKGGEVSEEELDKSLEALTE</sequence>
<dbReference type="GO" id="GO:0006412">
    <property type="term" value="P:translation"/>
    <property type="evidence" value="ECO:0007669"/>
    <property type="project" value="InterPro"/>
</dbReference>
<feature type="compositionally biased region" description="Basic and acidic residues" evidence="1">
    <location>
        <begin position="155"/>
        <end position="165"/>
    </location>
</feature>